<gene>
    <name evidence="3" type="ORF">JF887_06585</name>
</gene>
<dbReference type="Pfam" id="PF09348">
    <property type="entry name" value="DUF1990"/>
    <property type="match status" value="1"/>
</dbReference>
<evidence type="ECO:0000259" key="2">
    <source>
        <dbReference type="Pfam" id="PF09348"/>
    </source>
</evidence>
<proteinExistence type="predicted"/>
<feature type="compositionally biased region" description="Basic and acidic residues" evidence="1">
    <location>
        <begin position="8"/>
        <end position="19"/>
    </location>
</feature>
<evidence type="ECO:0000313" key="4">
    <source>
        <dbReference type="Proteomes" id="UP000614410"/>
    </source>
</evidence>
<comment type="caution">
    <text evidence="3">The sequence shown here is derived from an EMBL/GenBank/DDBJ whole genome shotgun (WGS) entry which is preliminary data.</text>
</comment>
<dbReference type="AlphaFoldDB" id="A0A934NET0"/>
<reference evidence="3 4" key="1">
    <citation type="submission" date="2020-10" db="EMBL/GenBank/DDBJ databases">
        <title>Ca. Dormibacterota MAGs.</title>
        <authorList>
            <person name="Montgomery K."/>
        </authorList>
    </citation>
    <scope>NUCLEOTIDE SEQUENCE [LARGE SCALE GENOMIC DNA]</scope>
    <source>
        <strain evidence="3">Mitchell_Peninsula_5</strain>
    </source>
</reference>
<dbReference type="Proteomes" id="UP000614410">
    <property type="component" value="Unassembled WGS sequence"/>
</dbReference>
<evidence type="ECO:0000256" key="1">
    <source>
        <dbReference type="SAM" id="MobiDB-lite"/>
    </source>
</evidence>
<sequence length="211" mass="23851">MWRSTPMHRRELSGHRSDPAELPPPYPPAIATTDLLPAEDGHGPLYHRHYRTLIRRSRMDAKELMDAVRSDLNRAAPTKFASFQKVRGDQSALVVGDEYVVRMPGPWDGPVRVVHVGRASFRLATLRGHLEAGQIEFRASDADGIVFEIESWARSSDFWSNLLYQHLRMAKEVQLHMWLSFLEGVTRVAGGRMTGGVDIETHRIEDVDVAS</sequence>
<dbReference type="InterPro" id="IPR018960">
    <property type="entry name" value="DUF1990"/>
</dbReference>
<dbReference type="EMBL" id="JAEKNN010000029">
    <property type="protein sequence ID" value="MBJ7609083.1"/>
    <property type="molecule type" value="Genomic_DNA"/>
</dbReference>
<feature type="domain" description="DUF1990" evidence="2">
    <location>
        <begin position="62"/>
        <end position="171"/>
    </location>
</feature>
<name>A0A934NET0_9BACT</name>
<accession>A0A934NET0</accession>
<organism evidence="3 4">
    <name type="scientific">Candidatus Amunia macphersoniae</name>
    <dbReference type="NCBI Taxonomy" id="3127014"/>
    <lineage>
        <taxon>Bacteria</taxon>
        <taxon>Bacillati</taxon>
        <taxon>Candidatus Dormiibacterota</taxon>
        <taxon>Candidatus Dormibacteria</taxon>
        <taxon>Candidatus Aeolococcales</taxon>
        <taxon>Candidatus Aeolococcaceae</taxon>
        <taxon>Candidatus Amunia</taxon>
    </lineage>
</organism>
<evidence type="ECO:0000313" key="3">
    <source>
        <dbReference type="EMBL" id="MBJ7609083.1"/>
    </source>
</evidence>
<protein>
    <submittedName>
        <fullName evidence="3">DUF1990 family protein</fullName>
    </submittedName>
</protein>
<feature type="region of interest" description="Disordered" evidence="1">
    <location>
        <begin position="1"/>
        <end position="34"/>
    </location>
</feature>